<dbReference type="SUPFAM" id="SSF158622">
    <property type="entry name" value="YheA/YmcA-like"/>
    <property type="match status" value="1"/>
</dbReference>
<sequence length="135" mass="15105">MDIIEMARDLGRALQADEKYQRYVNATLENDKDQVLQDLIGKFNTLRVDINREISKSEKDQEKIARLDSEFKTTYRLIMERPGMMEYNAAKSDLDGLVQFINQIIVGSANGQDPDNIQQSTGCTGSCSSCSGCGN</sequence>
<proteinExistence type="predicted"/>
<name>A0ABS2GN51_9FIRM</name>
<dbReference type="EMBL" id="JACSNR010000004">
    <property type="protein sequence ID" value="MBM6923036.1"/>
    <property type="molecule type" value="Genomic_DNA"/>
</dbReference>
<evidence type="ECO:0000313" key="2">
    <source>
        <dbReference type="Proteomes" id="UP000724149"/>
    </source>
</evidence>
<evidence type="ECO:0000313" key="1">
    <source>
        <dbReference type="EMBL" id="MBM6923036.1"/>
    </source>
</evidence>
<comment type="caution">
    <text evidence="1">The sequence shown here is derived from an EMBL/GenBank/DDBJ whole genome shotgun (WGS) entry which is preliminary data.</text>
</comment>
<organism evidence="1 2">
    <name type="scientific">Hydrogenoanaerobacterium saccharovorans</name>
    <dbReference type="NCBI Taxonomy" id="474960"/>
    <lineage>
        <taxon>Bacteria</taxon>
        <taxon>Bacillati</taxon>
        <taxon>Bacillota</taxon>
        <taxon>Clostridia</taxon>
        <taxon>Eubacteriales</taxon>
        <taxon>Oscillospiraceae</taxon>
        <taxon>Hydrogenoanaerobacterium</taxon>
    </lineage>
</organism>
<gene>
    <name evidence="1" type="ORF">H9X81_04930</name>
</gene>
<keyword evidence="2" id="KW-1185">Reference proteome</keyword>
<reference evidence="1 2" key="1">
    <citation type="journal article" date="2021" name="Sci. Rep.">
        <title>The distribution of antibiotic resistance genes in chicken gut microbiota commensals.</title>
        <authorList>
            <person name="Juricova H."/>
            <person name="Matiasovicova J."/>
            <person name="Kubasova T."/>
            <person name="Cejkova D."/>
            <person name="Rychlik I."/>
        </authorList>
    </citation>
    <scope>NUCLEOTIDE SEQUENCE [LARGE SCALE GENOMIC DNA]</scope>
    <source>
        <strain evidence="1 2">An564</strain>
    </source>
</reference>
<dbReference type="Pfam" id="PF06133">
    <property type="entry name" value="Com_YlbF"/>
    <property type="match status" value="1"/>
</dbReference>
<dbReference type="InterPro" id="IPR023378">
    <property type="entry name" value="YheA/YmcA-like_dom_sf"/>
</dbReference>
<dbReference type="InterPro" id="IPR010368">
    <property type="entry name" value="Com_YlbF"/>
</dbReference>
<dbReference type="Proteomes" id="UP000724149">
    <property type="component" value="Unassembled WGS sequence"/>
</dbReference>
<accession>A0ABS2GN51</accession>
<dbReference type="Gene3D" id="1.20.1500.10">
    <property type="entry name" value="YheA/YmcA-like"/>
    <property type="match status" value="1"/>
</dbReference>
<protein>
    <submittedName>
        <fullName evidence="1">YlbF family regulator</fullName>
    </submittedName>
</protein>